<dbReference type="PROSITE" id="PS50011">
    <property type="entry name" value="PROTEIN_KINASE_DOM"/>
    <property type="match status" value="1"/>
</dbReference>
<evidence type="ECO:0000256" key="5">
    <source>
        <dbReference type="ARBA" id="ARBA00022679"/>
    </source>
</evidence>
<dbReference type="InterPro" id="IPR000719">
    <property type="entry name" value="Prot_kinase_dom"/>
</dbReference>
<feature type="compositionally biased region" description="Low complexity" evidence="12">
    <location>
        <begin position="94"/>
        <end position="103"/>
    </location>
</feature>
<dbReference type="Pfam" id="PF00069">
    <property type="entry name" value="Pkinase"/>
    <property type="match status" value="1"/>
</dbReference>
<dbReference type="RefSeq" id="XP_038786229.1">
    <property type="nucleotide sequence ID" value="XM_038930540.1"/>
</dbReference>
<feature type="compositionally biased region" description="Low complexity" evidence="12">
    <location>
        <begin position="612"/>
        <end position="654"/>
    </location>
</feature>
<gene>
    <name evidence="14" type="ORF">GT037_005493</name>
</gene>
<feature type="region of interest" description="Disordered" evidence="12">
    <location>
        <begin position="1011"/>
        <end position="1087"/>
    </location>
</feature>
<comment type="caution">
    <text evidence="14">The sequence shown here is derived from an EMBL/GenBank/DDBJ whole genome shotgun (WGS) entry which is preliminary data.</text>
</comment>
<feature type="region of interest" description="Disordered" evidence="12">
    <location>
        <begin position="574"/>
        <end position="666"/>
    </location>
</feature>
<feature type="region of interest" description="Disordered" evidence="12">
    <location>
        <begin position="1321"/>
        <end position="1341"/>
    </location>
</feature>
<evidence type="ECO:0000256" key="7">
    <source>
        <dbReference type="ARBA" id="ARBA00022777"/>
    </source>
</evidence>
<dbReference type="Pfam" id="PF16797">
    <property type="entry name" value="Fungal_KA1"/>
    <property type="match status" value="1"/>
</dbReference>
<dbReference type="PANTHER" id="PTHR24346">
    <property type="entry name" value="MAP/MICROTUBULE AFFINITY-REGULATING KINASE"/>
    <property type="match status" value="1"/>
</dbReference>
<dbReference type="GO" id="GO:0004674">
    <property type="term" value="F:protein serine/threonine kinase activity"/>
    <property type="evidence" value="ECO:0007669"/>
    <property type="project" value="UniProtKB-KW"/>
</dbReference>
<evidence type="ECO:0000256" key="9">
    <source>
        <dbReference type="ARBA" id="ARBA00047899"/>
    </source>
</evidence>
<evidence type="ECO:0000256" key="2">
    <source>
        <dbReference type="ARBA" id="ARBA00012513"/>
    </source>
</evidence>
<dbReference type="PROSITE" id="PS00108">
    <property type="entry name" value="PROTEIN_KINASE_ST"/>
    <property type="match status" value="1"/>
</dbReference>
<keyword evidence="3" id="KW-0723">Serine/threonine-protein kinase</keyword>
<feature type="compositionally biased region" description="Polar residues" evidence="12">
    <location>
        <begin position="787"/>
        <end position="807"/>
    </location>
</feature>
<feature type="region of interest" description="Disordered" evidence="12">
    <location>
        <begin position="783"/>
        <end position="811"/>
    </location>
</feature>
<keyword evidence="6" id="KW-0547">Nucleotide-binding</keyword>
<evidence type="ECO:0000256" key="10">
    <source>
        <dbReference type="ARBA" id="ARBA00048679"/>
    </source>
</evidence>
<keyword evidence="7 14" id="KW-0418">Kinase</keyword>
<evidence type="ECO:0000313" key="14">
    <source>
        <dbReference type="EMBL" id="KAF7675988.1"/>
    </source>
</evidence>
<evidence type="ECO:0000256" key="6">
    <source>
        <dbReference type="ARBA" id="ARBA00022741"/>
    </source>
</evidence>
<evidence type="ECO:0000256" key="8">
    <source>
        <dbReference type="ARBA" id="ARBA00022840"/>
    </source>
</evidence>
<evidence type="ECO:0000313" key="15">
    <source>
        <dbReference type="Proteomes" id="UP000596902"/>
    </source>
</evidence>
<name>A0A8H7B2Q1_9PLEO</name>
<dbReference type="GO" id="GO:0005938">
    <property type="term" value="C:cell cortex"/>
    <property type="evidence" value="ECO:0007669"/>
    <property type="project" value="UniProtKB-ARBA"/>
</dbReference>
<dbReference type="SUPFAM" id="SSF56112">
    <property type="entry name" value="Protein kinase-like (PK-like)"/>
    <property type="match status" value="1"/>
</dbReference>
<keyword evidence="4" id="KW-0597">Phosphoprotein</keyword>
<accession>A0A8H7B2Q1</accession>
<organism evidence="14 15">
    <name type="scientific">Alternaria burnsii</name>
    <dbReference type="NCBI Taxonomy" id="1187904"/>
    <lineage>
        <taxon>Eukaryota</taxon>
        <taxon>Fungi</taxon>
        <taxon>Dikarya</taxon>
        <taxon>Ascomycota</taxon>
        <taxon>Pezizomycotina</taxon>
        <taxon>Dothideomycetes</taxon>
        <taxon>Pleosporomycetidae</taxon>
        <taxon>Pleosporales</taxon>
        <taxon>Pleosporineae</taxon>
        <taxon>Pleosporaceae</taxon>
        <taxon>Alternaria</taxon>
        <taxon>Alternaria sect. Alternaria</taxon>
    </lineage>
</organism>
<comment type="similarity">
    <text evidence="1">Belongs to the protein kinase superfamily. CAMK Ser/Thr protein kinase family. NIM1 subfamily.</text>
</comment>
<feature type="region of interest" description="Disordered" evidence="12">
    <location>
        <begin position="703"/>
        <end position="747"/>
    </location>
</feature>
<comment type="catalytic activity">
    <reaction evidence="9">
        <text>L-threonyl-[protein] + ATP = O-phospho-L-threonyl-[protein] + ADP + H(+)</text>
        <dbReference type="Rhea" id="RHEA:46608"/>
        <dbReference type="Rhea" id="RHEA-COMP:11060"/>
        <dbReference type="Rhea" id="RHEA-COMP:11605"/>
        <dbReference type="ChEBI" id="CHEBI:15378"/>
        <dbReference type="ChEBI" id="CHEBI:30013"/>
        <dbReference type="ChEBI" id="CHEBI:30616"/>
        <dbReference type="ChEBI" id="CHEBI:61977"/>
        <dbReference type="ChEBI" id="CHEBI:456216"/>
        <dbReference type="EC" id="2.7.11.1"/>
    </reaction>
</comment>
<reference evidence="14" key="1">
    <citation type="submission" date="2020-01" db="EMBL/GenBank/DDBJ databases">
        <authorList>
            <person name="Feng Z.H.Z."/>
        </authorList>
    </citation>
    <scope>NUCLEOTIDE SEQUENCE</scope>
    <source>
        <strain evidence="14">CBS107.38</strain>
    </source>
</reference>
<feature type="compositionally biased region" description="Basic and acidic residues" evidence="12">
    <location>
        <begin position="1045"/>
        <end position="1054"/>
    </location>
</feature>
<feature type="compositionally biased region" description="Basic and acidic residues" evidence="12">
    <location>
        <begin position="80"/>
        <end position="92"/>
    </location>
</feature>
<feature type="region of interest" description="Disordered" evidence="12">
    <location>
        <begin position="1"/>
        <end position="118"/>
    </location>
</feature>
<evidence type="ECO:0000256" key="12">
    <source>
        <dbReference type="SAM" id="MobiDB-lite"/>
    </source>
</evidence>
<dbReference type="EC" id="2.7.11.1" evidence="2"/>
<keyword evidence="11" id="KW-0175">Coiled coil</keyword>
<dbReference type="Gene3D" id="3.30.310.220">
    <property type="entry name" value="Fungal kinase associated-1 domain"/>
    <property type="match status" value="1"/>
</dbReference>
<dbReference type="SMART" id="SM00220">
    <property type="entry name" value="S_TKc"/>
    <property type="match status" value="1"/>
</dbReference>
<evidence type="ECO:0000256" key="11">
    <source>
        <dbReference type="SAM" id="Coils"/>
    </source>
</evidence>
<dbReference type="Proteomes" id="UP000596902">
    <property type="component" value="Unassembled WGS sequence"/>
</dbReference>
<keyword evidence="8" id="KW-0067">ATP-binding</keyword>
<dbReference type="GO" id="GO:0035556">
    <property type="term" value="P:intracellular signal transduction"/>
    <property type="evidence" value="ECO:0007669"/>
    <property type="project" value="TreeGrafter"/>
</dbReference>
<dbReference type="GO" id="GO:0005524">
    <property type="term" value="F:ATP binding"/>
    <property type="evidence" value="ECO:0007669"/>
    <property type="project" value="UniProtKB-KW"/>
</dbReference>
<evidence type="ECO:0000256" key="3">
    <source>
        <dbReference type="ARBA" id="ARBA00022527"/>
    </source>
</evidence>
<evidence type="ECO:0000256" key="1">
    <source>
        <dbReference type="ARBA" id="ARBA00010791"/>
    </source>
</evidence>
<sequence>MDSSFLGRPPTRRRAFGDGTNRANEGPRPQRGNEKRSDSYASSSPPPLPHNESIVPNGTLSVRHEDVSPENKRLSAVQAHEGRPHNPKRDSEISNASTNASNSNRRRKTHIGPWQLGRTIGRGGCSRVRLVRHSGTGQYGAAKIISKATAEKVRALSLANLIQSAEKESSLYPDGKVIPFGLEREICIMKLLDHPNIVRLYDIWENRDELYLIMEFVEGGELFSYIHEQHGLIEIHTVHIFRQIIAALIYCHRINIHHRDLKPENILLDRDTMTVKLVDFSMAALQPIGKKLTTPCGSPHYAAPEVIKTTSYDGGKADVWSCGVILFVLLTGTPPFNYSGDDRDLKHLFRDIAAAKYIMPDNISREAQDLIGRILIADPNRRISIDEIWNHPFLRKYSQELNFMGENANVNHWTGPLPAIAEWTNLERKTVDREILRYLRTLWHSEKEEVLIQKLLSQEANQEKYFYSALRKYHTDQLENYQPSAHYAVAHSNSDHHHNTRRSPTRNDMNELPTNNHDHKRSQSAYSILNNEHLYSKHSLYESPVSEASYDPYRASRQPIVPIPEDAPLNQNVTVHRGHSSRSGNPRLTTALGHEKGKSLRVQALRNNSKHSSATSRRSTRSIPSHKSIPSSHRAPSVQRSSMSRSSLASSHWPSSPPVIARSAGMGKRGVSFSHLRDRRSSAATVSSWQTEVESFVDHISHRPHTSIGSYRPSCKTSTIRSAPKPRTLLSSETPRLKPRKPESPTKYIEGEARKFSQDLDKFMDVVFNSSSVGSSVRSDAYHDASQYDSPPTSFSNTRDSGGSTLGATPGVKGLLGDRPLPPIPAETPNTLLERKLAATREEIAQLLNEDENSTARINNVLENLDRLMLPAVSGKRIVSAPVRSPEPRSLRVIPEEAKSDNGNGFEIHVPKQRAVTDPVRPQGRRVVTELPQTIRIVDGSPIRIAPLNVRKRSGASLKTKATQEAPAIPILQPYHHVQNDLQALSTENVPPALEKQNTVLKKKKSLWFRRNTGEQEREQEKKENQVKKKQSNSLLQIPEAWQGLDDRKERNDRMAFANIGNTKDDHKPSDGSIGSEFPMRNSSAATAKSESVRKGFFAFFGKKLKDDKGKRPMELGALNFSSSSISSNFDIGSDNNNDNARAGPPEIQMNWLSRFLHIRPASKTLCFHVGRGKVRQDLVHLLRDWQRFGVQDVSLDREVNSISARIDKSNHLKIKPVTFVVELFVVLEHGRRANLCLARFTQTRGAASSFRKVVDIVEDVCRARCMLVEDEEKKASMMAVLENSVKEETGCNRNIAYTEEGHGLLVDGVAFGGGGVDAEGGCGGGGADEREGAKGEERGG</sequence>
<dbReference type="InterPro" id="IPR011009">
    <property type="entry name" value="Kinase-like_dom_sf"/>
</dbReference>
<reference evidence="14" key="2">
    <citation type="submission" date="2020-08" db="EMBL/GenBank/DDBJ databases">
        <title>Draft Genome Sequence of Cumin Blight Pathogen Alternaria burnsii.</title>
        <authorList>
            <person name="Feng Z."/>
        </authorList>
    </citation>
    <scope>NUCLEOTIDE SEQUENCE</scope>
    <source>
        <strain evidence="14">CBS107.38</strain>
    </source>
</reference>
<dbReference type="PANTHER" id="PTHR24346:SF110">
    <property type="entry name" value="NON-SPECIFIC SERINE_THREONINE PROTEIN KINASE"/>
    <property type="match status" value="1"/>
</dbReference>
<comment type="catalytic activity">
    <reaction evidence="10">
        <text>L-seryl-[protein] + ATP = O-phospho-L-seryl-[protein] + ADP + H(+)</text>
        <dbReference type="Rhea" id="RHEA:17989"/>
        <dbReference type="Rhea" id="RHEA-COMP:9863"/>
        <dbReference type="Rhea" id="RHEA-COMP:11604"/>
        <dbReference type="ChEBI" id="CHEBI:15378"/>
        <dbReference type="ChEBI" id="CHEBI:29999"/>
        <dbReference type="ChEBI" id="CHEBI:30616"/>
        <dbReference type="ChEBI" id="CHEBI:83421"/>
        <dbReference type="ChEBI" id="CHEBI:456216"/>
        <dbReference type="EC" id="2.7.11.1"/>
    </reaction>
</comment>
<dbReference type="SMR" id="A0A8H7B2Q1"/>
<dbReference type="EMBL" id="JAAABM010000007">
    <property type="protein sequence ID" value="KAF7675988.1"/>
    <property type="molecule type" value="Genomic_DNA"/>
</dbReference>
<feature type="domain" description="Protein kinase" evidence="13">
    <location>
        <begin position="114"/>
        <end position="394"/>
    </location>
</feature>
<protein>
    <recommendedName>
        <fullName evidence="2">non-specific serine/threonine protein kinase</fullName>
        <ecNumber evidence="2">2.7.11.1</ecNumber>
    </recommendedName>
</protein>
<feature type="compositionally biased region" description="Basic and acidic residues" evidence="12">
    <location>
        <begin position="1012"/>
        <end position="1027"/>
    </location>
</feature>
<feature type="region of interest" description="Disordered" evidence="12">
    <location>
        <begin position="491"/>
        <end position="522"/>
    </location>
</feature>
<keyword evidence="15" id="KW-1185">Reference proteome</keyword>
<dbReference type="InterPro" id="IPR008271">
    <property type="entry name" value="Ser/Thr_kinase_AS"/>
</dbReference>
<proteinExistence type="inferred from homology"/>
<dbReference type="InterPro" id="IPR043024">
    <property type="entry name" value="KA1_sf_fungal"/>
</dbReference>
<keyword evidence="5" id="KW-0808">Transferase</keyword>
<evidence type="ECO:0000256" key="4">
    <source>
        <dbReference type="ARBA" id="ARBA00022553"/>
    </source>
</evidence>
<feature type="compositionally biased region" description="Basic and acidic residues" evidence="12">
    <location>
        <begin position="1328"/>
        <end position="1341"/>
    </location>
</feature>
<evidence type="ECO:0000259" key="13">
    <source>
        <dbReference type="PROSITE" id="PS50011"/>
    </source>
</evidence>
<dbReference type="Gene3D" id="1.10.510.10">
    <property type="entry name" value="Transferase(Phosphotransferase) domain 1"/>
    <property type="match status" value="1"/>
</dbReference>
<feature type="compositionally biased region" description="Basic and acidic residues" evidence="12">
    <location>
        <begin position="62"/>
        <end position="73"/>
    </location>
</feature>
<dbReference type="GeneID" id="62203718"/>
<feature type="coiled-coil region" evidence="11">
    <location>
        <begin position="830"/>
        <end position="857"/>
    </location>
</feature>
<dbReference type="InterPro" id="IPR031850">
    <property type="entry name" value="Fungal_KA1_dom"/>
</dbReference>
<dbReference type="FunFam" id="1.10.510.10:FF:002176">
    <property type="entry name" value="CAMK family protein kinase"/>
    <property type="match status" value="1"/>
</dbReference>